<evidence type="ECO:0000313" key="2">
    <source>
        <dbReference type="EMBL" id="ARN76060.1"/>
    </source>
</evidence>
<dbReference type="Proteomes" id="UP000193450">
    <property type="component" value="Chromosome"/>
</dbReference>
<dbReference type="RefSeq" id="WP_085760260.1">
    <property type="nucleotide sequence ID" value="NZ_CP019343.1"/>
</dbReference>
<protein>
    <recommendedName>
        <fullName evidence="1">Immunity protein 40 domain-containing protein</fullName>
    </recommendedName>
</protein>
<feature type="domain" description="Immunity protein 40" evidence="1">
    <location>
        <begin position="17"/>
        <end position="108"/>
    </location>
</feature>
<accession>A0A1X9NDF0</accession>
<dbReference type="AlphaFoldDB" id="A0A1X9NDF0"/>
<dbReference type="InterPro" id="IPR029080">
    <property type="entry name" value="Imm40"/>
</dbReference>
<organism evidence="2 3">
    <name type="scientific">Oceanicoccus sagamiensis</name>
    <dbReference type="NCBI Taxonomy" id="716816"/>
    <lineage>
        <taxon>Bacteria</taxon>
        <taxon>Pseudomonadati</taxon>
        <taxon>Pseudomonadota</taxon>
        <taxon>Gammaproteobacteria</taxon>
        <taxon>Cellvibrionales</taxon>
        <taxon>Spongiibacteraceae</taxon>
        <taxon>Oceanicoccus</taxon>
    </lineage>
</organism>
<name>A0A1X9NDF0_9GAMM</name>
<dbReference type="Pfam" id="PF15569">
    <property type="entry name" value="Imm40"/>
    <property type="match status" value="1"/>
</dbReference>
<sequence length="109" mass="12382">MAKKAIITAIVSCGVPLNRLGEKSWALSKYQALKALHQLKLEGAVIIGGDMYQLSDGELQPNGDSWYFERFCGESDEEFSQRTVDCTFNYLVEYEHPNKLETYFAFIFG</sequence>
<dbReference type="KEGG" id="osg:BST96_19340"/>
<evidence type="ECO:0000313" key="3">
    <source>
        <dbReference type="Proteomes" id="UP000193450"/>
    </source>
</evidence>
<keyword evidence="3" id="KW-1185">Reference proteome</keyword>
<gene>
    <name evidence="2" type="ORF">BST96_19340</name>
</gene>
<dbReference type="OrthoDB" id="6954456at2"/>
<reference evidence="2 3" key="1">
    <citation type="submission" date="2016-11" db="EMBL/GenBank/DDBJ databases">
        <title>Trade-off between light-utilization and light-protection in marine flavobacteria.</title>
        <authorList>
            <person name="Kumagai Y."/>
        </authorList>
    </citation>
    <scope>NUCLEOTIDE SEQUENCE [LARGE SCALE GENOMIC DNA]</scope>
    <source>
        <strain evidence="2 3">NBRC 107125</strain>
    </source>
</reference>
<evidence type="ECO:0000259" key="1">
    <source>
        <dbReference type="Pfam" id="PF15569"/>
    </source>
</evidence>
<dbReference type="EMBL" id="CP019343">
    <property type="protein sequence ID" value="ARN76060.1"/>
    <property type="molecule type" value="Genomic_DNA"/>
</dbReference>
<proteinExistence type="predicted"/>